<sequence length="47" mass="5453">MFFSVPGKLNKNDPPKPNSRMAPRTNNPIPVFVIMFSFCQTVFYFNI</sequence>
<name>K4IC15_PSYTT</name>
<evidence type="ECO:0000313" key="3">
    <source>
        <dbReference type="EMBL" id="AFU68147.1"/>
    </source>
</evidence>
<dbReference type="KEGG" id="ptq:P700755_001204"/>
<reference evidence="3" key="1">
    <citation type="submission" date="2006-03" db="EMBL/GenBank/DDBJ databases">
        <authorList>
            <person name="Bowman J."/>
            <person name="Ferriera S."/>
            <person name="Johnson J."/>
            <person name="Kravitz S."/>
            <person name="Halpern A."/>
            <person name="Remington K."/>
            <person name="Beeson K."/>
            <person name="Tran B."/>
            <person name="Rogers Y.-H."/>
            <person name="Friedman R."/>
            <person name="Venter J.C."/>
        </authorList>
    </citation>
    <scope>NUCLEOTIDE SEQUENCE [LARGE SCALE GENOMIC DNA]</scope>
    <source>
        <strain evidence="3">ATCC 700755</strain>
    </source>
</reference>
<proteinExistence type="predicted"/>
<accession>K4IC15</accession>
<protein>
    <submittedName>
        <fullName evidence="3">Uncharacterized protein</fullName>
    </submittedName>
</protein>
<organism evidence="3 4">
    <name type="scientific">Psychroflexus torquis (strain ATCC 700755 / CIP 106069 / ACAM 623)</name>
    <dbReference type="NCBI Taxonomy" id="313595"/>
    <lineage>
        <taxon>Bacteria</taxon>
        <taxon>Pseudomonadati</taxon>
        <taxon>Bacteroidota</taxon>
        <taxon>Flavobacteriia</taxon>
        <taxon>Flavobacteriales</taxon>
        <taxon>Flavobacteriaceae</taxon>
        <taxon>Psychroflexus</taxon>
    </lineage>
</organism>
<keyword evidence="2" id="KW-1133">Transmembrane helix</keyword>
<dbReference type="AlphaFoldDB" id="K4IC15"/>
<evidence type="ECO:0000256" key="2">
    <source>
        <dbReference type="SAM" id="Phobius"/>
    </source>
</evidence>
<dbReference type="Proteomes" id="UP000008514">
    <property type="component" value="Chromosome"/>
</dbReference>
<keyword evidence="2" id="KW-0472">Membrane</keyword>
<feature type="region of interest" description="Disordered" evidence="1">
    <location>
        <begin position="1"/>
        <end position="25"/>
    </location>
</feature>
<evidence type="ECO:0000256" key="1">
    <source>
        <dbReference type="SAM" id="MobiDB-lite"/>
    </source>
</evidence>
<evidence type="ECO:0000313" key="4">
    <source>
        <dbReference type="Proteomes" id="UP000008514"/>
    </source>
</evidence>
<reference evidence="3" key="2">
    <citation type="submission" date="2012-09" db="EMBL/GenBank/DDBJ databases">
        <title>The complete sequence of Psychroflexus torquis an extreme psychrophile from sea-ice that is stimulated by light.</title>
        <authorList>
            <person name="Feng S."/>
            <person name="Powell S.M."/>
            <person name="Bowman J.P."/>
        </authorList>
    </citation>
    <scope>NUCLEOTIDE SEQUENCE [LARGE SCALE GENOMIC DNA]</scope>
    <source>
        <strain evidence="3">ATCC 700755</strain>
    </source>
</reference>
<feature type="transmembrane region" description="Helical" evidence="2">
    <location>
        <begin position="29"/>
        <end position="46"/>
    </location>
</feature>
<keyword evidence="4" id="KW-1185">Reference proteome</keyword>
<dbReference type="EMBL" id="CP003879">
    <property type="protein sequence ID" value="AFU68147.1"/>
    <property type="molecule type" value="Genomic_DNA"/>
</dbReference>
<gene>
    <name evidence="3" type="ordered locus">P700755_001204</name>
</gene>
<dbReference type="HOGENOM" id="CLU_3172382_0_0_10"/>
<keyword evidence="2" id="KW-0812">Transmembrane</keyword>